<evidence type="ECO:0000259" key="2">
    <source>
        <dbReference type="Pfam" id="PF13679"/>
    </source>
</evidence>
<dbReference type="AlphaFoldDB" id="A0A1S3IQD4"/>
<organism evidence="3 4">
    <name type="scientific">Lingula anatina</name>
    <name type="common">Brachiopod</name>
    <name type="synonym">Lingula unguis</name>
    <dbReference type="NCBI Taxonomy" id="7574"/>
    <lineage>
        <taxon>Eukaryota</taxon>
        <taxon>Metazoa</taxon>
        <taxon>Spiralia</taxon>
        <taxon>Lophotrochozoa</taxon>
        <taxon>Brachiopoda</taxon>
        <taxon>Linguliformea</taxon>
        <taxon>Lingulata</taxon>
        <taxon>Lingulida</taxon>
        <taxon>Linguloidea</taxon>
        <taxon>Lingulidae</taxon>
        <taxon>Lingula</taxon>
    </lineage>
</organism>
<feature type="domain" description="Methyltransferase" evidence="2">
    <location>
        <begin position="132"/>
        <end position="491"/>
    </location>
</feature>
<dbReference type="STRING" id="7574.A0A1S3IQD4"/>
<reference evidence="4" key="1">
    <citation type="submission" date="2025-08" db="UniProtKB">
        <authorList>
            <consortium name="RefSeq"/>
        </authorList>
    </citation>
    <scope>IDENTIFICATION</scope>
    <source>
        <tissue evidence="4">Gonads</tissue>
    </source>
</reference>
<dbReference type="KEGG" id="lak:106165934"/>
<dbReference type="OrthoDB" id="10258156at2759"/>
<feature type="region of interest" description="Disordered" evidence="1">
    <location>
        <begin position="281"/>
        <end position="308"/>
    </location>
</feature>
<evidence type="ECO:0000313" key="4">
    <source>
        <dbReference type="RefSeq" id="XP_013399749.1"/>
    </source>
</evidence>
<feature type="compositionally biased region" description="Basic and acidic residues" evidence="1">
    <location>
        <begin position="289"/>
        <end position="308"/>
    </location>
</feature>
<dbReference type="InterPro" id="IPR052220">
    <property type="entry name" value="METTL25"/>
</dbReference>
<keyword evidence="3" id="KW-1185">Reference proteome</keyword>
<dbReference type="PANTHER" id="PTHR12496:SF0">
    <property type="entry name" value="METHYLTRANSFERASE DOMAIN-CONTAINING PROTEIN"/>
    <property type="match status" value="1"/>
</dbReference>
<dbReference type="PANTHER" id="PTHR12496">
    <property type="entry name" value="CGI-41 METHYLTRANSFERASE"/>
    <property type="match status" value="1"/>
</dbReference>
<accession>A0A1S3IQD4</accession>
<name>A0A1S3IQD4_LINAN</name>
<evidence type="ECO:0000256" key="1">
    <source>
        <dbReference type="SAM" id="MobiDB-lite"/>
    </source>
</evidence>
<dbReference type="RefSeq" id="XP_013399749.1">
    <property type="nucleotide sequence ID" value="XM_013544295.1"/>
</dbReference>
<dbReference type="Pfam" id="PF13679">
    <property type="entry name" value="Methyltransf_32"/>
    <property type="match status" value="1"/>
</dbReference>
<dbReference type="Proteomes" id="UP000085678">
    <property type="component" value="Unplaced"/>
</dbReference>
<protein>
    <submittedName>
        <fullName evidence="4">Protein RRNAD1</fullName>
    </submittedName>
</protein>
<evidence type="ECO:0000313" key="3">
    <source>
        <dbReference type="Proteomes" id="UP000085678"/>
    </source>
</evidence>
<dbReference type="InParanoid" id="A0A1S3IQD4"/>
<dbReference type="InterPro" id="IPR025714">
    <property type="entry name" value="Methyltranfer_dom"/>
</dbReference>
<dbReference type="GeneID" id="106165934"/>
<gene>
    <name evidence="4" type="primary">LOC106165934</name>
</gene>
<proteinExistence type="predicted"/>
<sequence>MDTAVNDIARKDSADLHHLLPVSYRAMGIGDYLRDVFALVERYEWVYDFQLTRFFADSVWKNIPKEWHEVLLSLSIEKLNQMPTGYLQVDWPQSLKSLIQQSVTLSLPRQQCNSRLQPIKIDRQMCQGMSPKKQHEVSNMAAYVSGVCQEMQCSAVVDVGSGLGYIDEVIHSVTGLKVVGVESEACRSHAAEKRLASQNIPLGAIEAVTLNMQDDEETERKLQEMLDNLEFMDKSVKGLTDNECDIQSEKDNCLQRLSAHYERPYLKDGHHGKNLGQFDMGHFTSLNKRNNDNEKLETKSGKCQHDQDRNGGHLNVSCLDSYGITSACESQLYTAPCDTAHTVSSDTAHTVSSDTAPCDTAHTVSSDTAHTVSSDTASCHTAHTVSSDTAHTASCHTAHTASCHTAHTASCHTAHTTSCDTAHAASCHTAHTASCHTTNGDKKTVSTESRVCMIGLHCCGDLTPTMLRLMTKLPDIKALVCISCCYHNMQYQEAGYQNFPMSHTIQTYLEQNSISWKLSKFGARLAAQETSARWRAQTHIEHSQHVKHVAYRAILEEYVDQGPNDAKKLKRRIARKKHFESFDVYIQAVLDRCCFEGEEFCAESCVRSLKELYKSHENHMKLIEPITCLQVLLQPVLESLILIDRGFYLAEHGFETTILPIFDDFLSPRNMAITAMRA</sequence>